<name>A0A840QIU6_9BACI</name>
<dbReference type="InterPro" id="IPR029064">
    <property type="entry name" value="Ribosomal_eL30-like_sf"/>
</dbReference>
<gene>
    <name evidence="2" type="ORF">HNQ41_000175</name>
</gene>
<proteinExistence type="predicted"/>
<protein>
    <submittedName>
        <fullName evidence="2">Ribosomal protein L7Ae-like RNA K-turn-binding protein</fullName>
    </submittedName>
</protein>
<reference evidence="2 3" key="1">
    <citation type="submission" date="2020-08" db="EMBL/GenBank/DDBJ databases">
        <title>Genomic Encyclopedia of Type Strains, Phase IV (KMG-IV): sequencing the most valuable type-strain genomes for metagenomic binning, comparative biology and taxonomic classification.</title>
        <authorList>
            <person name="Goeker M."/>
        </authorList>
    </citation>
    <scope>NUCLEOTIDE SEQUENCE [LARGE SCALE GENOMIC DNA]</scope>
    <source>
        <strain evidence="2 3">DSM 24696</strain>
    </source>
</reference>
<keyword evidence="3" id="KW-1185">Reference proteome</keyword>
<keyword evidence="2" id="KW-0687">Ribonucleoprotein</keyword>
<dbReference type="Proteomes" id="UP000551878">
    <property type="component" value="Unassembled WGS sequence"/>
</dbReference>
<accession>A0A840QIU6</accession>
<evidence type="ECO:0000313" key="3">
    <source>
        <dbReference type="Proteomes" id="UP000551878"/>
    </source>
</evidence>
<dbReference type="Gene3D" id="3.30.1330.30">
    <property type="match status" value="1"/>
</dbReference>
<dbReference type="EMBL" id="JACHHB010000001">
    <property type="protein sequence ID" value="MBB5172035.1"/>
    <property type="molecule type" value="Genomic_DNA"/>
</dbReference>
<evidence type="ECO:0000313" key="2">
    <source>
        <dbReference type="EMBL" id="MBB5172035.1"/>
    </source>
</evidence>
<evidence type="ECO:0000259" key="1">
    <source>
        <dbReference type="Pfam" id="PF01248"/>
    </source>
</evidence>
<dbReference type="SUPFAM" id="SSF55315">
    <property type="entry name" value="L30e-like"/>
    <property type="match status" value="1"/>
</dbReference>
<feature type="domain" description="Ribosomal protein eL8/eL30/eS12/Gadd45" evidence="1">
    <location>
        <begin position="7"/>
        <end position="94"/>
    </location>
</feature>
<sequence>MSAPWLNLLGLAFRAGKVVSGEELVRAALSKGNVHCIVLAGDASEATKTKMKQKGYSYNVPVFITDDRQTLGHAIGKHERVVIGIQDVGFAKKLEAMFDRNS</sequence>
<comment type="caution">
    <text evidence="2">The sequence shown here is derived from an EMBL/GenBank/DDBJ whole genome shotgun (WGS) entry which is preliminary data.</text>
</comment>
<keyword evidence="2" id="KW-0689">Ribosomal protein</keyword>
<dbReference type="InterPro" id="IPR004038">
    <property type="entry name" value="Ribosomal_eL8/eL30/eS12/Gad45"/>
</dbReference>
<dbReference type="Pfam" id="PF01248">
    <property type="entry name" value="Ribosomal_L7Ae"/>
    <property type="match status" value="1"/>
</dbReference>
<dbReference type="GO" id="GO:0005840">
    <property type="term" value="C:ribosome"/>
    <property type="evidence" value="ECO:0007669"/>
    <property type="project" value="UniProtKB-KW"/>
</dbReference>
<dbReference type="AlphaFoldDB" id="A0A840QIU6"/>
<dbReference type="RefSeq" id="WP_184662516.1">
    <property type="nucleotide sequence ID" value="NZ_JACHHB010000001.1"/>
</dbReference>
<organism evidence="2 3">
    <name type="scientific">Texcoconibacillus texcoconensis</name>
    <dbReference type="NCBI Taxonomy" id="1095777"/>
    <lineage>
        <taxon>Bacteria</taxon>
        <taxon>Bacillati</taxon>
        <taxon>Bacillota</taxon>
        <taxon>Bacilli</taxon>
        <taxon>Bacillales</taxon>
        <taxon>Bacillaceae</taxon>
        <taxon>Texcoconibacillus</taxon>
    </lineage>
</organism>